<feature type="non-terminal residue" evidence="2">
    <location>
        <position position="1"/>
    </location>
</feature>
<sequence>GIADNLPGILLCYAGIVSIVYAFIHHWKKRKNYVILLVASVIGFIVFAVLHNVMEAVGVEIIGAGFFLIAIFVCPATLLIGLAGTLITGSRK</sequence>
<reference evidence="2" key="1">
    <citation type="journal article" date="2014" name="Front. Microbiol.">
        <title>High frequency of phylogenetically diverse reductive dehalogenase-homologous genes in deep subseafloor sedimentary metagenomes.</title>
        <authorList>
            <person name="Kawai M."/>
            <person name="Futagami T."/>
            <person name="Toyoda A."/>
            <person name="Takaki Y."/>
            <person name="Nishi S."/>
            <person name="Hori S."/>
            <person name="Arai W."/>
            <person name="Tsubouchi T."/>
            <person name="Morono Y."/>
            <person name="Uchiyama I."/>
            <person name="Ito T."/>
            <person name="Fujiyama A."/>
            <person name="Inagaki F."/>
            <person name="Takami H."/>
        </authorList>
    </citation>
    <scope>NUCLEOTIDE SEQUENCE</scope>
    <source>
        <strain evidence="2">Expedition CK06-06</strain>
    </source>
</reference>
<gene>
    <name evidence="2" type="ORF">S03H2_62446</name>
</gene>
<dbReference type="EMBL" id="BARU01040389">
    <property type="protein sequence ID" value="GAH77480.1"/>
    <property type="molecule type" value="Genomic_DNA"/>
</dbReference>
<evidence type="ECO:0000256" key="1">
    <source>
        <dbReference type="SAM" id="Phobius"/>
    </source>
</evidence>
<evidence type="ECO:0000313" key="2">
    <source>
        <dbReference type="EMBL" id="GAH77480.1"/>
    </source>
</evidence>
<proteinExistence type="predicted"/>
<feature type="transmembrane region" description="Helical" evidence="1">
    <location>
        <begin position="66"/>
        <end position="87"/>
    </location>
</feature>
<name>X1J7M3_9ZZZZ</name>
<organism evidence="2">
    <name type="scientific">marine sediment metagenome</name>
    <dbReference type="NCBI Taxonomy" id="412755"/>
    <lineage>
        <taxon>unclassified sequences</taxon>
        <taxon>metagenomes</taxon>
        <taxon>ecological metagenomes</taxon>
    </lineage>
</organism>
<protein>
    <submittedName>
        <fullName evidence="2">Uncharacterized protein</fullName>
    </submittedName>
</protein>
<keyword evidence="1" id="KW-0472">Membrane</keyword>
<feature type="transmembrane region" description="Helical" evidence="1">
    <location>
        <begin position="33"/>
        <end position="54"/>
    </location>
</feature>
<dbReference type="AlphaFoldDB" id="X1J7M3"/>
<feature type="transmembrane region" description="Helical" evidence="1">
    <location>
        <begin position="6"/>
        <end position="24"/>
    </location>
</feature>
<accession>X1J7M3</accession>
<keyword evidence="1" id="KW-0812">Transmembrane</keyword>
<keyword evidence="1" id="KW-1133">Transmembrane helix</keyword>
<comment type="caution">
    <text evidence="2">The sequence shown here is derived from an EMBL/GenBank/DDBJ whole genome shotgun (WGS) entry which is preliminary data.</text>
</comment>